<sequence length="206" mass="21432">MSLTSTLSALSYPHLPLPGATPQPALPTGTVPWAPAPPALPHRDCAMGPTLLPLPHQDRAMGPTLPPLPQRARAMGPSPSCSPPQGPCHGPQATPTPPQGPCHGPHPTPPPPPLSPPRARPRRAAPTFDDVAVDGGAELLAGRPVPVLPVDDPHLLEEGGLAALARPRLLPLRHVIARSPPRRFTSPCAAALSRDGVSDRRLNAAR</sequence>
<dbReference type="Proteomes" id="UP000694393">
    <property type="component" value="Unplaced"/>
</dbReference>
<dbReference type="Ensembl" id="ENSPCET00000006657.1">
    <property type="protein sequence ID" value="ENSPCEP00000006418.1"/>
    <property type="gene ID" value="ENSPCEG00000005194.1"/>
</dbReference>
<name>A0A8C8RKT9_9SAUR</name>
<reference evidence="2" key="2">
    <citation type="submission" date="2025-09" db="UniProtKB">
        <authorList>
            <consortium name="Ensembl"/>
        </authorList>
    </citation>
    <scope>IDENTIFICATION</scope>
</reference>
<reference evidence="2" key="1">
    <citation type="submission" date="2025-08" db="UniProtKB">
        <authorList>
            <consortium name="Ensembl"/>
        </authorList>
    </citation>
    <scope>IDENTIFICATION</scope>
</reference>
<keyword evidence="3" id="KW-1185">Reference proteome</keyword>
<dbReference type="AlphaFoldDB" id="A0A8C8RKT9"/>
<organism evidence="2 3">
    <name type="scientific">Pelusios castaneus</name>
    <name type="common">West African mud turtle</name>
    <dbReference type="NCBI Taxonomy" id="367368"/>
    <lineage>
        <taxon>Eukaryota</taxon>
        <taxon>Metazoa</taxon>
        <taxon>Chordata</taxon>
        <taxon>Craniata</taxon>
        <taxon>Vertebrata</taxon>
        <taxon>Euteleostomi</taxon>
        <taxon>Archelosauria</taxon>
        <taxon>Testudinata</taxon>
        <taxon>Testudines</taxon>
        <taxon>Pleurodira</taxon>
        <taxon>Pelomedusidae</taxon>
        <taxon>Pelusios</taxon>
    </lineage>
</organism>
<evidence type="ECO:0000313" key="2">
    <source>
        <dbReference type="Ensembl" id="ENSPCEP00000006418.1"/>
    </source>
</evidence>
<evidence type="ECO:0000313" key="3">
    <source>
        <dbReference type="Proteomes" id="UP000694393"/>
    </source>
</evidence>
<accession>A0A8C8RKT9</accession>
<proteinExistence type="predicted"/>
<feature type="compositionally biased region" description="Pro residues" evidence="1">
    <location>
        <begin position="94"/>
        <end position="118"/>
    </location>
</feature>
<feature type="region of interest" description="Disordered" evidence="1">
    <location>
        <begin position="42"/>
        <end position="124"/>
    </location>
</feature>
<protein>
    <submittedName>
        <fullName evidence="2">Uncharacterized protein</fullName>
    </submittedName>
</protein>
<evidence type="ECO:0000256" key="1">
    <source>
        <dbReference type="SAM" id="MobiDB-lite"/>
    </source>
</evidence>